<proteinExistence type="inferred from homology"/>
<dbReference type="RefSeq" id="WP_321398589.1">
    <property type="nucleotide sequence ID" value="NZ_CP139487.1"/>
</dbReference>
<feature type="region of interest" description="RNA binding; important for wobble base 34 recognition" evidence="6">
    <location>
        <begin position="277"/>
        <end position="281"/>
    </location>
</feature>
<evidence type="ECO:0000256" key="4">
    <source>
        <dbReference type="ARBA" id="ARBA00022723"/>
    </source>
</evidence>
<comment type="pathway">
    <text evidence="6">tRNA modification; tRNA-queuosine biosynthesis.</text>
</comment>
<keyword evidence="5" id="KW-0862">Zinc</keyword>
<feature type="binding site" evidence="6">
    <location>
        <position position="222"/>
    </location>
    <ligand>
        <name>substrate</name>
    </ligand>
</feature>
<reference evidence="8 9" key="1">
    <citation type="submission" date="2023-11" db="EMBL/GenBank/DDBJ databases">
        <title>Peredibacter starrii A3.12.</title>
        <authorList>
            <person name="Mitchell R.J."/>
        </authorList>
    </citation>
    <scope>NUCLEOTIDE SEQUENCE [LARGE SCALE GENOMIC DNA]</scope>
    <source>
        <strain evidence="8 9">A3.12</strain>
    </source>
</reference>
<dbReference type="InterPro" id="IPR004803">
    <property type="entry name" value="TGT"/>
</dbReference>
<keyword evidence="9" id="KW-1185">Reference proteome</keyword>
<protein>
    <recommendedName>
        <fullName evidence="6">Queuine tRNA-ribosyltransferase</fullName>
        <ecNumber evidence="6">2.4.2.29</ecNumber>
    </recommendedName>
    <alternativeName>
        <fullName evidence="6">Guanine insertion enzyme</fullName>
    </alternativeName>
    <alternativeName>
        <fullName evidence="6">tRNA-guanine transglycosylase</fullName>
    </alternativeName>
</protein>
<evidence type="ECO:0000256" key="1">
    <source>
        <dbReference type="ARBA" id="ARBA00022676"/>
    </source>
</evidence>
<comment type="catalytic activity">
    <reaction evidence="6">
        <text>7-aminomethyl-7-carbaguanine + guanosine(34) in tRNA = 7-aminomethyl-7-carbaguanosine(34) in tRNA + guanine</text>
        <dbReference type="Rhea" id="RHEA:24104"/>
        <dbReference type="Rhea" id="RHEA-COMP:10341"/>
        <dbReference type="Rhea" id="RHEA-COMP:10342"/>
        <dbReference type="ChEBI" id="CHEBI:16235"/>
        <dbReference type="ChEBI" id="CHEBI:58703"/>
        <dbReference type="ChEBI" id="CHEBI:74269"/>
        <dbReference type="ChEBI" id="CHEBI:82833"/>
        <dbReference type="EC" id="2.4.2.29"/>
    </reaction>
</comment>
<dbReference type="NCBIfam" id="TIGR00430">
    <property type="entry name" value="Q_tRNA_tgt"/>
    <property type="match status" value="1"/>
</dbReference>
<dbReference type="KEGG" id="psti:SOO65_06595"/>
<dbReference type="AlphaFoldDB" id="A0AAX4HT93"/>
<keyword evidence="1 6" id="KW-0328">Glycosyltransferase</keyword>
<keyword evidence="4" id="KW-0479">Metal-binding</keyword>
<comment type="similarity">
    <text evidence="6">Belongs to the queuine tRNA-ribosyltransferase family.</text>
</comment>
<keyword evidence="3 6" id="KW-0819">tRNA processing</keyword>
<feature type="region of interest" description="RNA binding" evidence="6">
    <location>
        <begin position="253"/>
        <end position="259"/>
    </location>
</feature>
<keyword evidence="2 6" id="KW-0808">Transferase</keyword>
<dbReference type="EMBL" id="CP139487">
    <property type="protein sequence ID" value="WPU66410.1"/>
    <property type="molecule type" value="Genomic_DNA"/>
</dbReference>
<evidence type="ECO:0000256" key="5">
    <source>
        <dbReference type="ARBA" id="ARBA00022833"/>
    </source>
</evidence>
<feature type="binding site" evidence="6">
    <location>
        <position position="153"/>
    </location>
    <ligand>
        <name>substrate</name>
    </ligand>
</feature>
<name>A0AAX4HT93_9BACT</name>
<evidence type="ECO:0000313" key="8">
    <source>
        <dbReference type="EMBL" id="WPU66410.1"/>
    </source>
</evidence>
<comment type="function">
    <text evidence="6">Catalyzes the base-exchange of a guanine (G) residue with the queuine precursor 7-aminomethyl-7-deazaguanine (PreQ1) at position 34 (anticodon wobble position) in tRNAs with GU(N) anticodons (tRNA-Asp, -Asn, -His and -Tyr). Catalysis occurs through a double-displacement mechanism. The nucleophile active site attacks the C1' of nucleotide 34 to detach the guanine base from the RNA, forming a covalent enzyme-RNA intermediate. The proton acceptor active site deprotonates the incoming PreQ1, allowing a nucleophilic attack on the C1' of the ribose to form the product. After dissociation, two additional enzymatic reactions on the tRNA convert PreQ1 to queuine (Q), resulting in the hypermodified nucleoside queuosine (7-(((4,5-cis-dihydroxy-2-cyclopenten-1-yl)amino)methyl)-7-deazaguanosine).</text>
</comment>
<accession>A0AAX4HT93</accession>
<keyword evidence="6" id="KW-0671">Queuosine biosynthesis</keyword>
<evidence type="ECO:0000256" key="6">
    <source>
        <dbReference type="HAMAP-Rule" id="MF_00168"/>
    </source>
</evidence>
<dbReference type="Proteomes" id="UP001324634">
    <property type="component" value="Chromosome"/>
</dbReference>
<dbReference type="GO" id="GO:0008479">
    <property type="term" value="F:tRNA-guanosine(34) queuine transglycosylase activity"/>
    <property type="evidence" value="ECO:0007669"/>
    <property type="project" value="UniProtKB-UniRule"/>
</dbReference>
<dbReference type="InterPro" id="IPR002616">
    <property type="entry name" value="tRNA_ribo_trans-like"/>
</dbReference>
<feature type="active site" description="Proton acceptor" evidence="6">
    <location>
        <position position="101"/>
    </location>
</feature>
<dbReference type="Pfam" id="PF01702">
    <property type="entry name" value="TGT"/>
    <property type="match status" value="1"/>
</dbReference>
<dbReference type="GO" id="GO:0005829">
    <property type="term" value="C:cytosol"/>
    <property type="evidence" value="ECO:0007669"/>
    <property type="project" value="TreeGrafter"/>
</dbReference>
<dbReference type="InterPro" id="IPR036511">
    <property type="entry name" value="TGT-like_sf"/>
</dbReference>
<dbReference type="GO" id="GO:0008616">
    <property type="term" value="P:tRNA queuosine(34) biosynthetic process"/>
    <property type="evidence" value="ECO:0007669"/>
    <property type="project" value="UniProtKB-UniRule"/>
</dbReference>
<organism evidence="8 9">
    <name type="scientific">Peredibacter starrii</name>
    <dbReference type="NCBI Taxonomy" id="28202"/>
    <lineage>
        <taxon>Bacteria</taxon>
        <taxon>Pseudomonadati</taxon>
        <taxon>Bdellovibrionota</taxon>
        <taxon>Bacteriovoracia</taxon>
        <taxon>Bacteriovoracales</taxon>
        <taxon>Bacteriovoracaceae</taxon>
        <taxon>Peredibacter</taxon>
    </lineage>
</organism>
<dbReference type="EC" id="2.4.2.29" evidence="6"/>
<dbReference type="HAMAP" id="MF_00168">
    <property type="entry name" value="Q_tRNA_Tgt"/>
    <property type="match status" value="1"/>
</dbReference>
<dbReference type="PANTHER" id="PTHR43530">
    <property type="entry name" value="QUEUINE TRNA-RIBOSYLTRANSFERASE CATALYTIC SUBUNIT 1"/>
    <property type="match status" value="1"/>
</dbReference>
<dbReference type="Gene3D" id="3.20.20.105">
    <property type="entry name" value="Queuine tRNA-ribosyltransferase-like"/>
    <property type="match status" value="1"/>
</dbReference>
<evidence type="ECO:0000256" key="3">
    <source>
        <dbReference type="ARBA" id="ARBA00022694"/>
    </source>
</evidence>
<comment type="subunit">
    <text evidence="6">Homodimer. Within each dimer, one monomer is responsible for RNA recognition and catalysis, while the other monomer binds to the replacement base PreQ1.</text>
</comment>
<feature type="binding site" evidence="6">
    <location>
        <position position="195"/>
    </location>
    <ligand>
        <name>substrate</name>
    </ligand>
</feature>
<feature type="domain" description="tRNA-guanine(15) transglycosylase-like" evidence="7">
    <location>
        <begin position="23"/>
        <end position="374"/>
    </location>
</feature>
<evidence type="ECO:0000256" key="2">
    <source>
        <dbReference type="ARBA" id="ARBA00022679"/>
    </source>
</evidence>
<dbReference type="NCBIfam" id="TIGR00449">
    <property type="entry name" value="tgt_general"/>
    <property type="match status" value="1"/>
</dbReference>
<sequence length="376" mass="42589">MDVRSEVNKHFKFTLEHVDKHCGARAGYIDTPHGRIHTPVFMPVGTHGAIKALQPKELIDLSIEIMLSNTYHLHLTPGSELIAKAGGLHKFMGWDRPILTDSGGFQVFSLQKNSITEEGANFKGAKGENVLLTPEISILVQQNLGSDIMMAFDECIPYPATEKYVENSIARTHRWLDRCVDAWTNPRQALFGIVQGGVYDKYRKICIEEVTKRNLPGYAIGGVSVGEGPEHMEKVVKHTAPLMPKDKPRYVMGVGMPEDLLMIWENGVDMSDCIIPTKFARGGTLFTNRGKIRIEHKNYRRDFFPIEPNLKDYVNTNFTRAYIKHLFDSNEILGQILATAHNISFYKSMAVRAREAILEDRFLEFKASFLDGYKRD</sequence>
<dbReference type="GO" id="GO:0046872">
    <property type="term" value="F:metal ion binding"/>
    <property type="evidence" value="ECO:0007669"/>
    <property type="project" value="UniProtKB-KW"/>
</dbReference>
<evidence type="ECO:0000313" key="9">
    <source>
        <dbReference type="Proteomes" id="UP001324634"/>
    </source>
</evidence>
<comment type="caution">
    <text evidence="6">Lacks conserved residue(s) required for the propagation of feature annotation.</text>
</comment>
<dbReference type="SUPFAM" id="SSF51713">
    <property type="entry name" value="tRNA-guanine transglycosylase"/>
    <property type="match status" value="1"/>
</dbReference>
<feature type="binding site" evidence="6">
    <location>
        <begin position="101"/>
        <end position="105"/>
    </location>
    <ligand>
        <name>substrate</name>
    </ligand>
</feature>
<dbReference type="PANTHER" id="PTHR43530:SF1">
    <property type="entry name" value="QUEUINE TRNA-RIBOSYLTRANSFERASE CATALYTIC SUBUNIT 1"/>
    <property type="match status" value="1"/>
</dbReference>
<evidence type="ECO:0000259" key="7">
    <source>
        <dbReference type="Pfam" id="PF01702"/>
    </source>
</evidence>
<feature type="active site" description="Nucleophile" evidence="6">
    <location>
        <position position="272"/>
    </location>
</feature>
<gene>
    <name evidence="6 8" type="primary">tgt</name>
    <name evidence="8" type="ORF">SOO65_06595</name>
</gene>